<dbReference type="GO" id="GO:0006368">
    <property type="term" value="P:transcription elongation by RNA polymerase II"/>
    <property type="evidence" value="ECO:0007669"/>
    <property type="project" value="EnsemblFungi"/>
</dbReference>
<dbReference type="GeneID" id="30148056"/>
<evidence type="ECO:0000256" key="2">
    <source>
        <dbReference type="ARBA" id="ARBA00004123"/>
    </source>
</evidence>
<comment type="catalytic activity">
    <reaction evidence="1">
        <text>Exonucleolytic cleavage of poly(A) to 5'-AMP.</text>
        <dbReference type="EC" id="3.1.13.4"/>
    </reaction>
</comment>
<dbReference type="PANTHER" id="PTHR10797">
    <property type="entry name" value="CCR4-NOT TRANSCRIPTION COMPLEX SUBUNIT"/>
    <property type="match status" value="1"/>
</dbReference>
<evidence type="ECO:0000256" key="3">
    <source>
        <dbReference type="ARBA" id="ARBA00004496"/>
    </source>
</evidence>
<evidence type="ECO:0000256" key="8">
    <source>
        <dbReference type="ARBA" id="ARBA00022723"/>
    </source>
</evidence>
<evidence type="ECO:0000256" key="6">
    <source>
        <dbReference type="ARBA" id="ARBA00022490"/>
    </source>
</evidence>
<gene>
    <name evidence="16" type="ORF">BABINDRAFT_163963</name>
</gene>
<evidence type="ECO:0000256" key="7">
    <source>
        <dbReference type="ARBA" id="ARBA00022722"/>
    </source>
</evidence>
<dbReference type="GO" id="GO:0032968">
    <property type="term" value="P:positive regulation of transcription elongation by RNA polymerase II"/>
    <property type="evidence" value="ECO:0007669"/>
    <property type="project" value="EnsemblFungi"/>
</dbReference>
<feature type="compositionally biased region" description="Low complexity" evidence="15">
    <location>
        <begin position="1"/>
        <end position="19"/>
    </location>
</feature>
<dbReference type="GO" id="GO:0030015">
    <property type="term" value="C:CCR4-NOT core complex"/>
    <property type="evidence" value="ECO:0007669"/>
    <property type="project" value="EnsemblFungi"/>
</dbReference>
<evidence type="ECO:0000256" key="11">
    <source>
        <dbReference type="ARBA" id="ARBA00022884"/>
    </source>
</evidence>
<dbReference type="EMBL" id="KV454445">
    <property type="protein sequence ID" value="ODQ76962.1"/>
    <property type="molecule type" value="Genomic_DNA"/>
</dbReference>
<organism evidence="16 17">
    <name type="scientific">Babjeviella inositovora NRRL Y-12698</name>
    <dbReference type="NCBI Taxonomy" id="984486"/>
    <lineage>
        <taxon>Eukaryota</taxon>
        <taxon>Fungi</taxon>
        <taxon>Dikarya</taxon>
        <taxon>Ascomycota</taxon>
        <taxon>Saccharomycotina</taxon>
        <taxon>Pichiomycetes</taxon>
        <taxon>Serinales incertae sedis</taxon>
        <taxon>Babjeviella</taxon>
    </lineage>
</organism>
<keyword evidence="9" id="KW-0378">Hydrolase</keyword>
<reference evidence="17" key="1">
    <citation type="submission" date="2016-05" db="EMBL/GenBank/DDBJ databases">
        <title>Comparative genomics of biotechnologically important yeasts.</title>
        <authorList>
            <consortium name="DOE Joint Genome Institute"/>
            <person name="Riley R."/>
            <person name="Haridas S."/>
            <person name="Wolfe K.H."/>
            <person name="Lopes M.R."/>
            <person name="Hittinger C.T."/>
            <person name="Goker M."/>
            <person name="Salamov A."/>
            <person name="Wisecaver J."/>
            <person name="Long T.M."/>
            <person name="Aerts A.L."/>
            <person name="Barry K."/>
            <person name="Choi C."/>
            <person name="Clum A."/>
            <person name="Coughlan A.Y."/>
            <person name="Deshpande S."/>
            <person name="Douglass A.P."/>
            <person name="Hanson S.J."/>
            <person name="Klenk H.-P."/>
            <person name="Labutti K."/>
            <person name="Lapidus A."/>
            <person name="Lindquist E."/>
            <person name="Lipzen A."/>
            <person name="Meier-Kolthoff J.P."/>
            <person name="Ohm R.A."/>
            <person name="Otillar R.P."/>
            <person name="Pangilinan J."/>
            <person name="Peng Y."/>
            <person name="Rokas A."/>
            <person name="Rosa C.A."/>
            <person name="Scheuner C."/>
            <person name="Sibirny A.A."/>
            <person name="Slot J.C."/>
            <person name="Stielow J.B."/>
            <person name="Sun H."/>
            <person name="Kurtzman C.P."/>
            <person name="Blackwell M."/>
            <person name="Grigoriev I.V."/>
            <person name="Jeffries T.W."/>
        </authorList>
    </citation>
    <scope>NUCLEOTIDE SEQUENCE [LARGE SCALE GENOMIC DNA]</scope>
    <source>
        <strain evidence="17">NRRL Y-12698</strain>
    </source>
</reference>
<keyword evidence="10" id="KW-0269">Exonuclease</keyword>
<evidence type="ECO:0000256" key="5">
    <source>
        <dbReference type="ARBA" id="ARBA00012161"/>
    </source>
</evidence>
<dbReference type="InterPro" id="IPR039637">
    <property type="entry name" value="CNOT7/CNOT8/Pop2"/>
</dbReference>
<name>A0A1E3QIS1_9ASCO</name>
<evidence type="ECO:0000256" key="13">
    <source>
        <dbReference type="ARBA" id="ARBA00023163"/>
    </source>
</evidence>
<keyword evidence="13" id="KW-0804">Transcription</keyword>
<protein>
    <recommendedName>
        <fullName evidence="5">poly(A)-specific ribonuclease</fullName>
        <ecNumber evidence="5">3.1.13.4</ecNumber>
    </recommendedName>
</protein>
<dbReference type="GO" id="GO:0000289">
    <property type="term" value="P:nuclear-transcribed mRNA poly(A) tail shortening"/>
    <property type="evidence" value="ECO:0007669"/>
    <property type="project" value="EnsemblFungi"/>
</dbReference>
<evidence type="ECO:0000313" key="17">
    <source>
        <dbReference type="Proteomes" id="UP000094336"/>
    </source>
</evidence>
<sequence length="341" mass="38301">MQNQQQQHQQHQHPQMMHNGPPGGYYDGQRPPHLGLMMSPQVAAHQMPPMRMNAAIGPVAPNIRYVWADNLEQEFALLRDLVDTYNYVLVSTEFAGVMGRCMGAFRSTSDFHYQTVRVNADLMNLIQMGITLTDANGNRPNNNILWQFNFRYNLEEEMFASDAMDNLLKTGLNPLKHQADGIDPVGFASLLIDSGLVLMPNVHWITYHAGMDLGFLIALLTNDLLPMEQEAWTEWCHLYFPNVYDLKYLYSLIRPQSAQVTGKSSIEGLADELGIARLNHMYQVGNQCHLTSLCFMELKKQLPSIAKTNGVVWGFGEIQPLQAEAPGVAARGVVHYGRAGI</sequence>
<dbReference type="SUPFAM" id="SSF53098">
    <property type="entry name" value="Ribonuclease H-like"/>
    <property type="match status" value="1"/>
</dbReference>
<keyword evidence="11" id="KW-0694">RNA-binding</keyword>
<keyword evidence="8" id="KW-0479">Metal-binding</keyword>
<comment type="subcellular location">
    <subcellularLocation>
        <location evidence="3">Cytoplasm</location>
    </subcellularLocation>
    <subcellularLocation>
        <location evidence="2">Nucleus</location>
    </subcellularLocation>
</comment>
<keyword evidence="7" id="KW-0540">Nuclease</keyword>
<dbReference type="InterPro" id="IPR036397">
    <property type="entry name" value="RNaseH_sf"/>
</dbReference>
<dbReference type="Gene3D" id="3.30.420.10">
    <property type="entry name" value="Ribonuclease H-like superfamily/Ribonuclease H"/>
    <property type="match status" value="1"/>
</dbReference>
<evidence type="ECO:0000313" key="16">
    <source>
        <dbReference type="EMBL" id="ODQ76962.1"/>
    </source>
</evidence>
<comment type="similarity">
    <text evidence="4">Belongs to the CAF1 family.</text>
</comment>
<keyword evidence="12" id="KW-0805">Transcription regulation</keyword>
<evidence type="ECO:0000256" key="14">
    <source>
        <dbReference type="ARBA" id="ARBA00023242"/>
    </source>
</evidence>
<evidence type="ECO:0000256" key="1">
    <source>
        <dbReference type="ARBA" id="ARBA00001663"/>
    </source>
</evidence>
<dbReference type="InterPro" id="IPR012337">
    <property type="entry name" value="RNaseH-like_sf"/>
</dbReference>
<dbReference type="Proteomes" id="UP000094336">
    <property type="component" value="Unassembled WGS sequence"/>
</dbReference>
<dbReference type="GO" id="GO:0046872">
    <property type="term" value="F:metal ion binding"/>
    <property type="evidence" value="ECO:0007669"/>
    <property type="project" value="UniProtKB-KW"/>
</dbReference>
<evidence type="ECO:0000256" key="4">
    <source>
        <dbReference type="ARBA" id="ARBA00008372"/>
    </source>
</evidence>
<keyword evidence="17" id="KW-1185">Reference proteome</keyword>
<dbReference type="STRING" id="984486.A0A1E3QIS1"/>
<keyword evidence="14" id="KW-0539">Nucleus</keyword>
<accession>A0A1E3QIS1</accession>
<feature type="region of interest" description="Disordered" evidence="15">
    <location>
        <begin position="1"/>
        <end position="24"/>
    </location>
</feature>
<evidence type="ECO:0000256" key="10">
    <source>
        <dbReference type="ARBA" id="ARBA00022839"/>
    </source>
</evidence>
<dbReference type="GO" id="GO:0004535">
    <property type="term" value="F:poly(A)-specific ribonuclease activity"/>
    <property type="evidence" value="ECO:0007669"/>
    <property type="project" value="UniProtKB-EC"/>
</dbReference>
<dbReference type="RefSeq" id="XP_018982290.1">
    <property type="nucleotide sequence ID" value="XM_019130203.1"/>
</dbReference>
<evidence type="ECO:0000256" key="12">
    <source>
        <dbReference type="ARBA" id="ARBA00023015"/>
    </source>
</evidence>
<dbReference type="InterPro" id="IPR006941">
    <property type="entry name" value="RNase_CAF1"/>
</dbReference>
<proteinExistence type="inferred from homology"/>
<dbReference type="AlphaFoldDB" id="A0A1E3QIS1"/>
<dbReference type="OrthoDB" id="1164111at2759"/>
<dbReference type="GO" id="GO:0005634">
    <property type="term" value="C:nucleus"/>
    <property type="evidence" value="ECO:0007669"/>
    <property type="project" value="UniProtKB-SubCell"/>
</dbReference>
<evidence type="ECO:0000256" key="15">
    <source>
        <dbReference type="SAM" id="MobiDB-lite"/>
    </source>
</evidence>
<evidence type="ECO:0000256" key="9">
    <source>
        <dbReference type="ARBA" id="ARBA00022801"/>
    </source>
</evidence>
<dbReference type="GO" id="GO:0000932">
    <property type="term" value="C:P-body"/>
    <property type="evidence" value="ECO:0007669"/>
    <property type="project" value="EnsemblFungi"/>
</dbReference>
<dbReference type="EC" id="3.1.13.4" evidence="5"/>
<keyword evidence="6" id="KW-0963">Cytoplasm</keyword>
<dbReference type="Pfam" id="PF04857">
    <property type="entry name" value="CAF1"/>
    <property type="match status" value="1"/>
</dbReference>
<dbReference type="GO" id="GO:0003723">
    <property type="term" value="F:RNA binding"/>
    <property type="evidence" value="ECO:0007669"/>
    <property type="project" value="UniProtKB-KW"/>
</dbReference>